<dbReference type="AlphaFoldDB" id="A0A225VTF1"/>
<protein>
    <submittedName>
        <fullName evidence="1">Cyclic AMP-dependent protein kinase</fullName>
    </submittedName>
</protein>
<proteinExistence type="predicted"/>
<dbReference type="Proteomes" id="UP000198211">
    <property type="component" value="Unassembled WGS sequence"/>
</dbReference>
<keyword evidence="2" id="KW-1185">Reference proteome</keyword>
<evidence type="ECO:0000313" key="1">
    <source>
        <dbReference type="EMBL" id="OWZ08713.1"/>
    </source>
</evidence>
<keyword evidence="1" id="KW-0808">Transferase</keyword>
<reference evidence="2" key="1">
    <citation type="submission" date="2017-03" db="EMBL/GenBank/DDBJ databases">
        <title>Phytopthora megakarya and P. palmivora, two closely related causual agents of cacao black pod achieved similar genome size and gene model numbers by different mechanisms.</title>
        <authorList>
            <person name="Ali S."/>
            <person name="Shao J."/>
            <person name="Larry D.J."/>
            <person name="Kronmiller B."/>
            <person name="Shen D."/>
            <person name="Strem M.D."/>
            <person name="Melnick R.L."/>
            <person name="Guiltinan M.J."/>
            <person name="Tyler B.M."/>
            <person name="Meinhardt L.W."/>
            <person name="Bailey B.A."/>
        </authorList>
    </citation>
    <scope>NUCLEOTIDE SEQUENCE [LARGE SCALE GENOMIC DNA]</scope>
    <source>
        <strain evidence="2">zdho120</strain>
    </source>
</reference>
<sequence>MKQVVLRFGPFREILTDGAPELVGKVIEELVVLLQAQQINPVPTPIDRPGLAKDCVATFTSDERQRDWDTWVDYAVYSYNSGRHSTVMLSPNELMMGRRLRAPNELLRATMVTEAGDLVKHHEKLLSSLKEAHECAERA</sequence>
<dbReference type="EMBL" id="NBNE01003049">
    <property type="protein sequence ID" value="OWZ08713.1"/>
    <property type="molecule type" value="Genomic_DNA"/>
</dbReference>
<dbReference type="GO" id="GO:0003676">
    <property type="term" value="F:nucleic acid binding"/>
    <property type="evidence" value="ECO:0007669"/>
    <property type="project" value="InterPro"/>
</dbReference>
<dbReference type="GO" id="GO:0016301">
    <property type="term" value="F:kinase activity"/>
    <property type="evidence" value="ECO:0007669"/>
    <property type="project" value="UniProtKB-KW"/>
</dbReference>
<comment type="caution">
    <text evidence="1">The sequence shown here is derived from an EMBL/GenBank/DDBJ whole genome shotgun (WGS) entry which is preliminary data.</text>
</comment>
<dbReference type="InterPro" id="IPR012337">
    <property type="entry name" value="RNaseH-like_sf"/>
</dbReference>
<keyword evidence="1" id="KW-0418">Kinase</keyword>
<accession>A0A225VTF1</accession>
<evidence type="ECO:0000313" key="2">
    <source>
        <dbReference type="Proteomes" id="UP000198211"/>
    </source>
</evidence>
<name>A0A225VTF1_9STRA</name>
<dbReference type="SUPFAM" id="SSF53098">
    <property type="entry name" value="Ribonuclease H-like"/>
    <property type="match status" value="1"/>
</dbReference>
<dbReference type="OrthoDB" id="441971at2759"/>
<dbReference type="InterPro" id="IPR036397">
    <property type="entry name" value="RNaseH_sf"/>
</dbReference>
<gene>
    <name evidence="1" type="ORF">PHMEG_00018703</name>
</gene>
<dbReference type="Gene3D" id="3.30.420.10">
    <property type="entry name" value="Ribonuclease H-like superfamily/Ribonuclease H"/>
    <property type="match status" value="1"/>
</dbReference>
<organism evidence="1 2">
    <name type="scientific">Phytophthora megakarya</name>
    <dbReference type="NCBI Taxonomy" id="4795"/>
    <lineage>
        <taxon>Eukaryota</taxon>
        <taxon>Sar</taxon>
        <taxon>Stramenopiles</taxon>
        <taxon>Oomycota</taxon>
        <taxon>Peronosporomycetes</taxon>
        <taxon>Peronosporales</taxon>
        <taxon>Peronosporaceae</taxon>
        <taxon>Phytophthora</taxon>
    </lineage>
</organism>